<keyword evidence="13" id="KW-1185">Reference proteome</keyword>
<dbReference type="InterPro" id="IPR029382">
    <property type="entry name" value="NCU-G1"/>
</dbReference>
<protein>
    <submittedName>
        <fullName evidence="12">GLMPB protein</fullName>
    </submittedName>
</protein>
<dbReference type="Proteomes" id="UP000531559">
    <property type="component" value="Unassembled WGS sequence"/>
</dbReference>
<keyword evidence="6" id="KW-0325">Glycoprotein</keyword>
<dbReference type="GO" id="GO:0005765">
    <property type="term" value="C:lysosomal membrane"/>
    <property type="evidence" value="ECO:0007669"/>
    <property type="project" value="UniProtKB-SubCell"/>
</dbReference>
<keyword evidence="4 11" id="KW-1133">Transmembrane helix</keyword>
<feature type="non-terminal residue" evidence="12">
    <location>
        <position position="322"/>
    </location>
</feature>
<evidence type="ECO:0000256" key="11">
    <source>
        <dbReference type="SAM" id="Phobius"/>
    </source>
</evidence>
<proteinExistence type="inferred from homology"/>
<comment type="function">
    <text evidence="8">Required to protect lysosomal transporter MFSD1 from lysosomal proteolysis and for MFSD1 lysosomal localization.</text>
</comment>
<comment type="subunit">
    <text evidence="10">Interacts (via lumenal domain) with lysosomal protein MFSD1; the interaction starts while both proteins are still in the endoplasmic reticulum and is required for stabilization of MFSD1 in lysosomes but has no direct effect on its targeting to lysosomes or transporter activity.</text>
</comment>
<evidence type="ECO:0000256" key="7">
    <source>
        <dbReference type="ARBA" id="ARBA00023228"/>
    </source>
</evidence>
<gene>
    <name evidence="12" type="primary">Glmpb</name>
    <name evidence="12" type="ORF">NOTJUL_R01217</name>
</gene>
<feature type="non-terminal residue" evidence="12">
    <location>
        <position position="1"/>
    </location>
</feature>
<name>A0A7K7WUB9_9AVES</name>
<keyword evidence="7" id="KW-0458">Lysosome</keyword>
<dbReference type="EMBL" id="VZSV01000434">
    <property type="protein sequence ID" value="NXA56888.1"/>
    <property type="molecule type" value="Genomic_DNA"/>
</dbReference>
<evidence type="ECO:0000256" key="9">
    <source>
        <dbReference type="ARBA" id="ARBA00024189"/>
    </source>
</evidence>
<evidence type="ECO:0000256" key="6">
    <source>
        <dbReference type="ARBA" id="ARBA00023180"/>
    </source>
</evidence>
<evidence type="ECO:0000256" key="8">
    <source>
        <dbReference type="ARBA" id="ARBA00024176"/>
    </source>
</evidence>
<evidence type="ECO:0000256" key="4">
    <source>
        <dbReference type="ARBA" id="ARBA00022989"/>
    </source>
</evidence>
<sequence>GAVWIEPRDSVVHASAVVFTKVFEFRGAEELFYPPYDLSRFSWGSVNGTLNRTALTAEFRGVPAGEPSGGFADGSLAFRVTAYEADGRDGPLPRLLHTANSSKVEFVLAGVAPRGNGSRFALEVATVEEAGAARRLRLARSIDDEYTPAIFETLSLAAEVPGAVLSFLQWKATAYGSRSPQREDGIRCRARELRAANCTLPPSAIVRGYFGGRPGGGCSTSALNISFGGEDGNIYQERRYLSWCVGSGHGPVPVPVPASLASSPPRRSALLGFGQPPADAFSALVVAIVAVALGTPAALLLLGGLAVLLARRRRYSEYEPIN</sequence>
<evidence type="ECO:0000256" key="3">
    <source>
        <dbReference type="ARBA" id="ARBA00022729"/>
    </source>
</evidence>
<keyword evidence="2 11" id="KW-0812">Transmembrane</keyword>
<dbReference type="Pfam" id="PF15065">
    <property type="entry name" value="NCU-G1"/>
    <property type="match status" value="2"/>
</dbReference>
<reference evidence="12 13" key="1">
    <citation type="submission" date="2019-09" db="EMBL/GenBank/DDBJ databases">
        <title>Bird 10,000 Genomes (B10K) Project - Family phase.</title>
        <authorList>
            <person name="Zhang G."/>
        </authorList>
    </citation>
    <scope>NUCLEOTIDE SEQUENCE [LARGE SCALE GENOMIC DNA]</scope>
    <source>
        <strain evidence="12">B10K-MSB-01</strain>
    </source>
</reference>
<accession>A0A7K7WUB9</accession>
<dbReference type="PANTHER" id="PTHR31981:SF1">
    <property type="entry name" value="GLYCOSYLATED LYSOSOMAL MEMBRANE PROTEIN"/>
    <property type="match status" value="1"/>
</dbReference>
<comment type="caution">
    <text evidence="12">The sequence shown here is derived from an EMBL/GenBank/DDBJ whole genome shotgun (WGS) entry which is preliminary data.</text>
</comment>
<evidence type="ECO:0000313" key="13">
    <source>
        <dbReference type="Proteomes" id="UP000531559"/>
    </source>
</evidence>
<comment type="subcellular location">
    <subcellularLocation>
        <location evidence="9">Lysosome membrane</location>
        <topology evidence="9">Single-pass type I membrane protein</topology>
        <orientation evidence="9">Lumenal side</orientation>
    </subcellularLocation>
</comment>
<dbReference type="PANTHER" id="PTHR31981">
    <property type="entry name" value="GLYCOSYLATED LYSOSOMAL MEMBRANE PROTEIN"/>
    <property type="match status" value="1"/>
</dbReference>
<evidence type="ECO:0000256" key="2">
    <source>
        <dbReference type="ARBA" id="ARBA00022692"/>
    </source>
</evidence>
<evidence type="ECO:0000313" key="12">
    <source>
        <dbReference type="EMBL" id="NXA56888.1"/>
    </source>
</evidence>
<evidence type="ECO:0000256" key="5">
    <source>
        <dbReference type="ARBA" id="ARBA00023136"/>
    </source>
</evidence>
<comment type="similarity">
    <text evidence="1">Belongs to the GLMP family.</text>
</comment>
<feature type="transmembrane region" description="Helical" evidence="11">
    <location>
        <begin position="280"/>
        <end position="309"/>
    </location>
</feature>
<keyword evidence="5 11" id="KW-0472">Membrane</keyword>
<keyword evidence="3" id="KW-0732">Signal</keyword>
<evidence type="ECO:0000256" key="1">
    <source>
        <dbReference type="ARBA" id="ARBA00010599"/>
    </source>
</evidence>
<evidence type="ECO:0000256" key="10">
    <source>
        <dbReference type="ARBA" id="ARBA00044960"/>
    </source>
</evidence>
<dbReference type="OrthoDB" id="6264340at2759"/>
<dbReference type="AlphaFoldDB" id="A0A7K7WUB9"/>
<organism evidence="12 13">
    <name type="scientific">Nothocercus julius</name>
    <dbReference type="NCBI Taxonomy" id="2585813"/>
    <lineage>
        <taxon>Eukaryota</taxon>
        <taxon>Metazoa</taxon>
        <taxon>Chordata</taxon>
        <taxon>Craniata</taxon>
        <taxon>Vertebrata</taxon>
        <taxon>Euteleostomi</taxon>
        <taxon>Archelosauria</taxon>
        <taxon>Archosauria</taxon>
        <taxon>Dinosauria</taxon>
        <taxon>Saurischia</taxon>
        <taxon>Theropoda</taxon>
        <taxon>Coelurosauria</taxon>
        <taxon>Aves</taxon>
        <taxon>Palaeognathae</taxon>
        <taxon>Tinamiformes</taxon>
        <taxon>Tinamidae</taxon>
        <taxon>Nothocercus</taxon>
    </lineage>
</organism>